<protein>
    <submittedName>
        <fullName evidence="5">O-methyltransferase family 3</fullName>
    </submittedName>
</protein>
<evidence type="ECO:0000313" key="5">
    <source>
        <dbReference type="EMBL" id="KAF0315502.1"/>
    </source>
</evidence>
<sequence>MTTAQRDTVTAIKAIETLARGTLLQPNRRLDQAIINSEQNGLPSIEIAPLQGQFLAIQCQLLGAKTVLEIGTLGGYSTIWLAETGAKVTSIEINPKHRDVALQNLDGLDAEIILGAALDVLPKLEAEGRKFDMVFVDASWGEQEKYFDWAVKLTRPKGCIYVDNVVWNALDSGATEDGKQSLLTQAGKDARVRATLVPMVSTAHTEHRGRVIIDGFLLAVVN</sequence>
<evidence type="ECO:0000256" key="4">
    <source>
        <dbReference type="ARBA" id="ARBA00023453"/>
    </source>
</evidence>
<dbReference type="GO" id="GO:0008757">
    <property type="term" value="F:S-adenosylmethionine-dependent methyltransferase activity"/>
    <property type="evidence" value="ECO:0007669"/>
    <property type="project" value="TreeGrafter"/>
</dbReference>
<keyword evidence="1 5" id="KW-0489">Methyltransferase</keyword>
<dbReference type="GO" id="GO:0032259">
    <property type="term" value="P:methylation"/>
    <property type="evidence" value="ECO:0007669"/>
    <property type="project" value="UniProtKB-KW"/>
</dbReference>
<dbReference type="SUPFAM" id="SSF53335">
    <property type="entry name" value="S-adenosyl-L-methionine-dependent methyltransferases"/>
    <property type="match status" value="1"/>
</dbReference>
<dbReference type="PROSITE" id="PS51682">
    <property type="entry name" value="SAM_OMT_I"/>
    <property type="match status" value="1"/>
</dbReference>
<comment type="similarity">
    <text evidence="4">Belongs to the class I-like SAM-binding methyltransferase superfamily. Cation-dependent O-methyltransferase family.</text>
</comment>
<dbReference type="PANTHER" id="PTHR10509:SF14">
    <property type="entry name" value="CAFFEOYL-COA O-METHYLTRANSFERASE 3-RELATED"/>
    <property type="match status" value="1"/>
</dbReference>
<dbReference type="Gene3D" id="3.40.50.150">
    <property type="entry name" value="Vaccinia Virus protein VP39"/>
    <property type="match status" value="1"/>
</dbReference>
<dbReference type="GO" id="GO:0008171">
    <property type="term" value="F:O-methyltransferase activity"/>
    <property type="evidence" value="ECO:0007669"/>
    <property type="project" value="InterPro"/>
</dbReference>
<dbReference type="AlphaFoldDB" id="A0A8H3ZGS8"/>
<dbReference type="PANTHER" id="PTHR10509">
    <property type="entry name" value="O-METHYLTRANSFERASE-RELATED"/>
    <property type="match status" value="1"/>
</dbReference>
<evidence type="ECO:0000313" key="6">
    <source>
        <dbReference type="Proteomes" id="UP000434172"/>
    </source>
</evidence>
<dbReference type="InterPro" id="IPR002935">
    <property type="entry name" value="SAM_O-MeTrfase"/>
</dbReference>
<evidence type="ECO:0000256" key="1">
    <source>
        <dbReference type="ARBA" id="ARBA00022603"/>
    </source>
</evidence>
<dbReference type="Proteomes" id="UP000434172">
    <property type="component" value="Unassembled WGS sequence"/>
</dbReference>
<dbReference type="CDD" id="cd02440">
    <property type="entry name" value="AdoMet_MTases"/>
    <property type="match status" value="1"/>
</dbReference>
<accession>A0A8H3ZGS8</accession>
<evidence type="ECO:0000256" key="2">
    <source>
        <dbReference type="ARBA" id="ARBA00022679"/>
    </source>
</evidence>
<name>A0A8H3ZGS8_9PEZI</name>
<comment type="caution">
    <text evidence="5">The sequence shown here is derived from an EMBL/GenBank/DDBJ whole genome shotgun (WGS) entry which is preliminary data.</text>
</comment>
<evidence type="ECO:0000256" key="3">
    <source>
        <dbReference type="ARBA" id="ARBA00022691"/>
    </source>
</evidence>
<proteinExistence type="inferred from homology"/>
<reference evidence="5 6" key="1">
    <citation type="submission" date="2019-12" db="EMBL/GenBank/DDBJ databases">
        <title>A genome sequence resource for the geographically widespread anthracnose pathogen Colletotrichum asianum.</title>
        <authorList>
            <person name="Meng Y."/>
        </authorList>
    </citation>
    <scope>NUCLEOTIDE SEQUENCE [LARGE SCALE GENOMIC DNA]</scope>
    <source>
        <strain evidence="5 6">ICMP 18580</strain>
    </source>
</reference>
<keyword evidence="6" id="KW-1185">Reference proteome</keyword>
<keyword evidence="2 5" id="KW-0808">Transferase</keyword>
<dbReference type="EMBL" id="WOWK01000200">
    <property type="protein sequence ID" value="KAF0315502.1"/>
    <property type="molecule type" value="Genomic_DNA"/>
</dbReference>
<dbReference type="Pfam" id="PF01596">
    <property type="entry name" value="Methyltransf_3"/>
    <property type="match status" value="1"/>
</dbReference>
<dbReference type="OrthoDB" id="10251242at2759"/>
<gene>
    <name evidence="5" type="ORF">GQ607_017257</name>
</gene>
<dbReference type="InterPro" id="IPR050362">
    <property type="entry name" value="Cation-dep_OMT"/>
</dbReference>
<organism evidence="5 6">
    <name type="scientific">Colletotrichum asianum</name>
    <dbReference type="NCBI Taxonomy" id="702518"/>
    <lineage>
        <taxon>Eukaryota</taxon>
        <taxon>Fungi</taxon>
        <taxon>Dikarya</taxon>
        <taxon>Ascomycota</taxon>
        <taxon>Pezizomycotina</taxon>
        <taxon>Sordariomycetes</taxon>
        <taxon>Hypocreomycetidae</taxon>
        <taxon>Glomerellales</taxon>
        <taxon>Glomerellaceae</taxon>
        <taxon>Colletotrichum</taxon>
        <taxon>Colletotrichum gloeosporioides species complex</taxon>
    </lineage>
</organism>
<dbReference type="InterPro" id="IPR029063">
    <property type="entry name" value="SAM-dependent_MTases_sf"/>
</dbReference>
<keyword evidence="3" id="KW-0949">S-adenosyl-L-methionine</keyword>